<dbReference type="EMBL" id="JAUSTU010000011">
    <property type="protein sequence ID" value="MDQ0156224.1"/>
    <property type="molecule type" value="Genomic_DNA"/>
</dbReference>
<protein>
    <submittedName>
        <fullName evidence="1">Uncharacterized protein</fullName>
    </submittedName>
</protein>
<dbReference type="RefSeq" id="WP_307150746.1">
    <property type="nucleotide sequence ID" value="NZ_JAUSTU010000011.1"/>
</dbReference>
<dbReference type="Proteomes" id="UP001231362">
    <property type="component" value="Unassembled WGS sequence"/>
</dbReference>
<dbReference type="SUPFAM" id="SSF48498">
    <property type="entry name" value="Tetracyclin repressor-like, C-terminal domain"/>
    <property type="match status" value="1"/>
</dbReference>
<dbReference type="Gene3D" id="1.10.357.10">
    <property type="entry name" value="Tetracycline Repressor, domain 2"/>
    <property type="match status" value="1"/>
</dbReference>
<sequence>MAEKFLLIEEEKQDWEEKDIFYKYKQLAIWKLDVFGKYPEMFNFLKNAYLEDNKEVKPEIDSRAKELLYSSYQSFFSEIDYSKFKDEIDAEKAVHIIYWSMEGYLNQFQDRIR</sequence>
<evidence type="ECO:0000313" key="1">
    <source>
        <dbReference type="EMBL" id="MDQ0156224.1"/>
    </source>
</evidence>
<keyword evidence="2" id="KW-1185">Reference proteome</keyword>
<gene>
    <name evidence="1" type="ORF">J2S07_002543</name>
</gene>
<dbReference type="InterPro" id="IPR036271">
    <property type="entry name" value="Tet_transcr_reg_TetR-rel_C_sf"/>
</dbReference>
<accession>A0ABT9V5L0</accession>
<comment type="caution">
    <text evidence="1">The sequence shown here is derived from an EMBL/GenBank/DDBJ whole genome shotgun (WGS) entry which is preliminary data.</text>
</comment>
<reference evidence="1 2" key="1">
    <citation type="submission" date="2023-07" db="EMBL/GenBank/DDBJ databases">
        <title>Genomic Encyclopedia of Type Strains, Phase IV (KMG-IV): sequencing the most valuable type-strain genomes for metagenomic binning, comparative biology and taxonomic classification.</title>
        <authorList>
            <person name="Goeker M."/>
        </authorList>
    </citation>
    <scope>NUCLEOTIDE SEQUENCE [LARGE SCALE GENOMIC DNA]</scope>
    <source>
        <strain evidence="1 2">DSM 23948</strain>
    </source>
</reference>
<organism evidence="1 2">
    <name type="scientific">Anoxybacillus andreesenii</name>
    <dbReference type="NCBI Taxonomy" id="1325932"/>
    <lineage>
        <taxon>Bacteria</taxon>
        <taxon>Bacillati</taxon>
        <taxon>Bacillota</taxon>
        <taxon>Bacilli</taxon>
        <taxon>Bacillales</taxon>
        <taxon>Anoxybacillaceae</taxon>
        <taxon>Anoxybacillus</taxon>
    </lineage>
</organism>
<proteinExistence type="predicted"/>
<evidence type="ECO:0000313" key="2">
    <source>
        <dbReference type="Proteomes" id="UP001231362"/>
    </source>
</evidence>
<name>A0ABT9V5L0_9BACL</name>